<dbReference type="RefSeq" id="WP_168035272.1">
    <property type="nucleotide sequence ID" value="NZ_JAAVNE010000100.1"/>
</dbReference>
<dbReference type="InterPro" id="IPR036890">
    <property type="entry name" value="HATPase_C_sf"/>
</dbReference>
<dbReference type="PANTHER" id="PTHR43065:SF42">
    <property type="entry name" value="TWO-COMPONENT SENSOR PPRA"/>
    <property type="match status" value="1"/>
</dbReference>
<evidence type="ECO:0000313" key="7">
    <source>
        <dbReference type="Proteomes" id="UP000787635"/>
    </source>
</evidence>
<dbReference type="SMART" id="SM00388">
    <property type="entry name" value="HisKA"/>
    <property type="match status" value="1"/>
</dbReference>
<dbReference type="PROSITE" id="PS50109">
    <property type="entry name" value="HIS_KIN"/>
    <property type="match status" value="1"/>
</dbReference>
<feature type="transmembrane region" description="Helical" evidence="4">
    <location>
        <begin position="32"/>
        <end position="58"/>
    </location>
</feature>
<dbReference type="InterPro" id="IPR005467">
    <property type="entry name" value="His_kinase_dom"/>
</dbReference>
<name>A0ABX1ECN4_9PROT</name>
<dbReference type="Gene3D" id="1.10.287.130">
    <property type="match status" value="1"/>
</dbReference>
<dbReference type="PRINTS" id="PR00344">
    <property type="entry name" value="BCTRLSENSOR"/>
</dbReference>
<dbReference type="EC" id="2.7.13.3" evidence="2"/>
<reference evidence="6 7" key="1">
    <citation type="submission" date="2020-03" db="EMBL/GenBank/DDBJ databases">
        <title>Roseomonas selenitidurans sp. nov. isolated from urban soil.</title>
        <authorList>
            <person name="Liu H."/>
        </authorList>
    </citation>
    <scope>NUCLEOTIDE SEQUENCE [LARGE SCALE GENOMIC DNA]</scope>
    <source>
        <strain evidence="6 7">BU-1</strain>
    </source>
</reference>
<proteinExistence type="predicted"/>
<evidence type="ECO:0000256" key="1">
    <source>
        <dbReference type="ARBA" id="ARBA00000085"/>
    </source>
</evidence>
<dbReference type="InterPro" id="IPR036097">
    <property type="entry name" value="HisK_dim/P_sf"/>
</dbReference>
<evidence type="ECO:0000256" key="3">
    <source>
        <dbReference type="ARBA" id="ARBA00022553"/>
    </source>
</evidence>
<evidence type="ECO:0000259" key="5">
    <source>
        <dbReference type="PROSITE" id="PS50109"/>
    </source>
</evidence>
<comment type="caution">
    <text evidence="6">The sequence shown here is derived from an EMBL/GenBank/DDBJ whole genome shotgun (WGS) entry which is preliminary data.</text>
</comment>
<dbReference type="Pfam" id="PF02518">
    <property type="entry name" value="HATPase_c"/>
    <property type="match status" value="1"/>
</dbReference>
<feature type="transmembrane region" description="Helical" evidence="4">
    <location>
        <begin position="340"/>
        <end position="361"/>
    </location>
</feature>
<evidence type="ECO:0000313" key="6">
    <source>
        <dbReference type="EMBL" id="NKC34575.1"/>
    </source>
</evidence>
<dbReference type="InterPro" id="IPR003594">
    <property type="entry name" value="HATPase_dom"/>
</dbReference>
<dbReference type="Proteomes" id="UP000787635">
    <property type="component" value="Unassembled WGS sequence"/>
</dbReference>
<feature type="domain" description="Histidine kinase" evidence="5">
    <location>
        <begin position="404"/>
        <end position="621"/>
    </location>
</feature>
<dbReference type="EMBL" id="JAAVNE010000100">
    <property type="protein sequence ID" value="NKC34575.1"/>
    <property type="molecule type" value="Genomic_DNA"/>
</dbReference>
<gene>
    <name evidence="6" type="ORF">HEQ75_27230</name>
</gene>
<accession>A0ABX1ECN4</accession>
<keyword evidence="4" id="KW-1133">Transmembrane helix</keyword>
<dbReference type="Gene3D" id="3.30.450.20">
    <property type="entry name" value="PAS domain"/>
    <property type="match status" value="2"/>
</dbReference>
<dbReference type="Gene3D" id="3.30.565.10">
    <property type="entry name" value="Histidine kinase-like ATPase, C-terminal domain"/>
    <property type="match status" value="1"/>
</dbReference>
<evidence type="ECO:0000256" key="2">
    <source>
        <dbReference type="ARBA" id="ARBA00012438"/>
    </source>
</evidence>
<dbReference type="SMART" id="SM00387">
    <property type="entry name" value="HATPase_c"/>
    <property type="match status" value="1"/>
</dbReference>
<keyword evidence="4" id="KW-0812">Transmembrane</keyword>
<dbReference type="InterPro" id="IPR004358">
    <property type="entry name" value="Sig_transdc_His_kin-like_C"/>
</dbReference>
<keyword evidence="7" id="KW-1185">Reference proteome</keyword>
<organism evidence="6 7">
    <name type="scientific">Falsiroseomonas selenitidurans</name>
    <dbReference type="NCBI Taxonomy" id="2716335"/>
    <lineage>
        <taxon>Bacteria</taxon>
        <taxon>Pseudomonadati</taxon>
        <taxon>Pseudomonadota</taxon>
        <taxon>Alphaproteobacteria</taxon>
        <taxon>Acetobacterales</taxon>
        <taxon>Roseomonadaceae</taxon>
        <taxon>Falsiroseomonas</taxon>
    </lineage>
</organism>
<keyword evidence="4" id="KW-0472">Membrane</keyword>
<dbReference type="CDD" id="cd12914">
    <property type="entry name" value="PDC1_DGC_like"/>
    <property type="match status" value="1"/>
</dbReference>
<dbReference type="PANTHER" id="PTHR43065">
    <property type="entry name" value="SENSOR HISTIDINE KINASE"/>
    <property type="match status" value="1"/>
</dbReference>
<evidence type="ECO:0000256" key="4">
    <source>
        <dbReference type="SAM" id="Phobius"/>
    </source>
</evidence>
<keyword evidence="3" id="KW-0597">Phosphoprotein</keyword>
<sequence>MSDAATAPFALRASDALPAAPKPPGLTAPGSFWPLCVAVVVLPLLAAGGAAWSSWFALKEDIESRLIRTVDLLHENTLRALESQEAYITAVNRFILGWDWDTIAASADLADFLARLRDSAPGTSALGIVSPDGMLLHISSSPFPAQPVDLSGRDYFQAHQGARVDEVEPVVGAAIIGRIRGRRIFPISHARRDREGSPDGGVIWATLDVDAFASFYASIVISPTDEVQLIRHDGRVLVRHPSLPEAPAVDAGAVAERRAVIATAAQTGRAALAYIGAGTAGAITPGAGLPILARPFLSALGLPAMGAERLVATRWLPRYGIAVIYGLQVEQMRHVWARRAAGFTVAAGVVVVLLLALIRLAQIGMQREYAALARARAEAERRLDAEIRLHRTARITALGQVAAGVAHDMNNLIQSVMAASRLIDRRAEQPEKVRSLCVMLQETASRGARIAGRMLEFSRQRPGGAHVPQEGFALSSLFDRLGDLLGDLLGSGIHLTCTAEPGLPPLSADRNEFETVLVNLIVNARDAMPDGGAVRLKAELERRDDGSRRLRVSVTDSGIGMTPEVLGQAGEPFFTTKEAGRGTGLGLSMARQFAEGLGGGLEIDSAPGQGTRVSLWFPVASDTASG</sequence>
<dbReference type="SUPFAM" id="SSF47384">
    <property type="entry name" value="Homodimeric domain of signal transducing histidine kinase"/>
    <property type="match status" value="1"/>
</dbReference>
<protein>
    <recommendedName>
        <fullName evidence="2">histidine kinase</fullName>
        <ecNumber evidence="2">2.7.13.3</ecNumber>
    </recommendedName>
</protein>
<dbReference type="InterPro" id="IPR003661">
    <property type="entry name" value="HisK_dim/P_dom"/>
</dbReference>
<dbReference type="SUPFAM" id="SSF55874">
    <property type="entry name" value="ATPase domain of HSP90 chaperone/DNA topoisomerase II/histidine kinase"/>
    <property type="match status" value="1"/>
</dbReference>
<comment type="catalytic activity">
    <reaction evidence="1">
        <text>ATP + protein L-histidine = ADP + protein N-phospho-L-histidine.</text>
        <dbReference type="EC" id="2.7.13.3"/>
    </reaction>
</comment>